<protein>
    <submittedName>
        <fullName evidence="2">Uncharacterized protein</fullName>
    </submittedName>
</protein>
<name>A0ABQ6K679_9MICO</name>
<dbReference type="RefSeq" id="WP_284254234.1">
    <property type="nucleotide sequence ID" value="NZ_BAAAQO010000002.1"/>
</dbReference>
<proteinExistence type="predicted"/>
<comment type="caution">
    <text evidence="2">The sequence shown here is derived from an EMBL/GenBank/DDBJ whole genome shotgun (WGS) entry which is preliminary data.</text>
</comment>
<dbReference type="Proteomes" id="UP001157034">
    <property type="component" value="Unassembled WGS sequence"/>
</dbReference>
<sequence length="57" mass="6314">MRRLVAVPQDPRDRRSEGSGVRLPNLGRRLTPPLGERRPSRTGWSGRFPGGPPLRAA</sequence>
<dbReference type="EMBL" id="BSVB01000001">
    <property type="protein sequence ID" value="GMA95467.1"/>
    <property type="molecule type" value="Genomic_DNA"/>
</dbReference>
<organism evidence="2 3">
    <name type="scientific">Pseudolysinimonas kribbensis</name>
    <dbReference type="NCBI Taxonomy" id="433641"/>
    <lineage>
        <taxon>Bacteria</taxon>
        <taxon>Bacillati</taxon>
        <taxon>Actinomycetota</taxon>
        <taxon>Actinomycetes</taxon>
        <taxon>Micrococcales</taxon>
        <taxon>Microbacteriaceae</taxon>
        <taxon>Pseudolysinimonas</taxon>
    </lineage>
</organism>
<evidence type="ECO:0000313" key="2">
    <source>
        <dbReference type="EMBL" id="GMA95467.1"/>
    </source>
</evidence>
<keyword evidence="3" id="KW-1185">Reference proteome</keyword>
<gene>
    <name evidence="2" type="ORF">GCM10025881_22910</name>
</gene>
<reference evidence="3" key="1">
    <citation type="journal article" date="2019" name="Int. J. Syst. Evol. Microbiol.">
        <title>The Global Catalogue of Microorganisms (GCM) 10K type strain sequencing project: providing services to taxonomists for standard genome sequencing and annotation.</title>
        <authorList>
            <consortium name="The Broad Institute Genomics Platform"/>
            <consortium name="The Broad Institute Genome Sequencing Center for Infectious Disease"/>
            <person name="Wu L."/>
            <person name="Ma J."/>
        </authorList>
    </citation>
    <scope>NUCLEOTIDE SEQUENCE [LARGE SCALE GENOMIC DNA]</scope>
    <source>
        <strain evidence="3">NBRC 108894</strain>
    </source>
</reference>
<accession>A0ABQ6K679</accession>
<evidence type="ECO:0000256" key="1">
    <source>
        <dbReference type="SAM" id="MobiDB-lite"/>
    </source>
</evidence>
<evidence type="ECO:0000313" key="3">
    <source>
        <dbReference type="Proteomes" id="UP001157034"/>
    </source>
</evidence>
<feature type="region of interest" description="Disordered" evidence="1">
    <location>
        <begin position="1"/>
        <end position="57"/>
    </location>
</feature>